<dbReference type="SUPFAM" id="SSF48452">
    <property type="entry name" value="TPR-like"/>
    <property type="match status" value="1"/>
</dbReference>
<keyword evidence="5" id="KW-1185">Reference proteome</keyword>
<dbReference type="RefSeq" id="WP_173196975.1">
    <property type="nucleotide sequence ID" value="NZ_JABFCX010000002.1"/>
</dbReference>
<reference evidence="4 5" key="1">
    <citation type="submission" date="2020-05" db="EMBL/GenBank/DDBJ databases">
        <title>Parvularcula mediterraneae sp. nov., isolated from polypropylene straw from shallow seawater of the seashore of Laganas in Zakynthos island, Greece.</title>
        <authorList>
            <person name="Szabo I."/>
            <person name="Al-Omari J."/>
            <person name="Rado J."/>
            <person name="Szerdahelyi G.S."/>
        </authorList>
    </citation>
    <scope>NUCLEOTIDE SEQUENCE [LARGE SCALE GENOMIC DNA]</scope>
    <source>
        <strain evidence="4 5">ZS-1/3</strain>
    </source>
</reference>
<keyword evidence="1" id="KW-0802">TPR repeat</keyword>
<evidence type="ECO:0000256" key="2">
    <source>
        <dbReference type="SAM" id="MobiDB-lite"/>
    </source>
</evidence>
<accession>A0A7Y3RK54</accession>
<feature type="signal peptide" evidence="3">
    <location>
        <begin position="1"/>
        <end position="23"/>
    </location>
</feature>
<dbReference type="Proteomes" id="UP000536835">
    <property type="component" value="Unassembled WGS sequence"/>
</dbReference>
<gene>
    <name evidence="4" type="ORF">HK107_03960</name>
</gene>
<comment type="caution">
    <text evidence="4">The sequence shown here is derived from an EMBL/GenBank/DDBJ whole genome shotgun (WGS) entry which is preliminary data.</text>
</comment>
<evidence type="ECO:0000256" key="1">
    <source>
        <dbReference type="PROSITE-ProRule" id="PRU00339"/>
    </source>
</evidence>
<dbReference type="InterPro" id="IPR011990">
    <property type="entry name" value="TPR-like_helical_dom_sf"/>
</dbReference>
<proteinExistence type="predicted"/>
<feature type="compositionally biased region" description="Low complexity" evidence="2">
    <location>
        <begin position="120"/>
        <end position="129"/>
    </location>
</feature>
<dbReference type="EMBL" id="JABFCX010000002">
    <property type="protein sequence ID" value="NNU15475.1"/>
    <property type="molecule type" value="Genomic_DNA"/>
</dbReference>
<feature type="compositionally biased region" description="Low complexity" evidence="2">
    <location>
        <begin position="99"/>
        <end position="110"/>
    </location>
</feature>
<evidence type="ECO:0000256" key="3">
    <source>
        <dbReference type="SAM" id="SignalP"/>
    </source>
</evidence>
<feature type="region of interest" description="Disordered" evidence="2">
    <location>
        <begin position="85"/>
        <end position="147"/>
    </location>
</feature>
<sequence length="244" mass="26739">MTKNRLLAAAFGFMMAASFPASAQDNEEAADQAEAEADDTIVIEVPIQRDNAMDAFRRGDYAKAEVEFNLNARCALRREREQEAAFENARRDAARGETQSQSQSTTPSGASGPGQGGSSNQGASSGGSSVPNNVRDEGEESKERTCENRGFQLYMKGLSQLQLGKTEDAKKNFQTAISLDPMLYDAHYKLGLIALLEGDEGTAKRRLRSIKTVLRRCRKCEAKDEIEQRITHLEAAIAGEVELR</sequence>
<dbReference type="Gene3D" id="1.25.40.10">
    <property type="entry name" value="Tetratricopeptide repeat domain"/>
    <property type="match status" value="1"/>
</dbReference>
<organism evidence="4 5">
    <name type="scientific">Parvularcula mediterranea</name>
    <dbReference type="NCBI Taxonomy" id="2732508"/>
    <lineage>
        <taxon>Bacteria</taxon>
        <taxon>Pseudomonadati</taxon>
        <taxon>Pseudomonadota</taxon>
        <taxon>Alphaproteobacteria</taxon>
        <taxon>Parvularculales</taxon>
        <taxon>Parvularculaceae</taxon>
        <taxon>Parvularcula</taxon>
    </lineage>
</organism>
<feature type="chain" id="PRO_5031168971" evidence="3">
    <location>
        <begin position="24"/>
        <end position="244"/>
    </location>
</feature>
<protein>
    <submittedName>
        <fullName evidence="4">Tetratricopeptide repeat protein</fullName>
    </submittedName>
</protein>
<dbReference type="Pfam" id="PF13414">
    <property type="entry name" value="TPR_11"/>
    <property type="match status" value="1"/>
</dbReference>
<feature type="compositionally biased region" description="Basic and acidic residues" evidence="2">
    <location>
        <begin position="85"/>
        <end position="95"/>
    </location>
</feature>
<evidence type="ECO:0000313" key="5">
    <source>
        <dbReference type="Proteomes" id="UP000536835"/>
    </source>
</evidence>
<keyword evidence="3" id="KW-0732">Signal</keyword>
<dbReference type="AlphaFoldDB" id="A0A7Y3RK54"/>
<dbReference type="InterPro" id="IPR019734">
    <property type="entry name" value="TPR_rpt"/>
</dbReference>
<feature type="repeat" description="TPR" evidence="1">
    <location>
        <begin position="150"/>
        <end position="183"/>
    </location>
</feature>
<evidence type="ECO:0000313" key="4">
    <source>
        <dbReference type="EMBL" id="NNU15475.1"/>
    </source>
</evidence>
<dbReference type="PROSITE" id="PS50005">
    <property type="entry name" value="TPR"/>
    <property type="match status" value="1"/>
</dbReference>
<name>A0A7Y3RK54_9PROT</name>